<evidence type="ECO:0000256" key="3">
    <source>
        <dbReference type="ARBA" id="ARBA00022857"/>
    </source>
</evidence>
<evidence type="ECO:0000256" key="5">
    <source>
        <dbReference type="ARBA" id="ARBA00023027"/>
    </source>
</evidence>
<dbReference type="RefSeq" id="WP_191074825.1">
    <property type="nucleotide sequence ID" value="NZ_JACTAG010000001.1"/>
</dbReference>
<dbReference type="InterPro" id="IPR020626">
    <property type="entry name" value="Asp_DH_prok"/>
</dbReference>
<dbReference type="InterPro" id="IPR036291">
    <property type="entry name" value="NAD(P)-bd_dom_sf"/>
</dbReference>
<dbReference type="Pfam" id="PF01958">
    <property type="entry name" value="Asp_DH_C"/>
    <property type="match status" value="1"/>
</dbReference>
<accession>A0A927D5M6</accession>
<proteinExistence type="inferred from homology"/>
<dbReference type="InterPro" id="IPR005106">
    <property type="entry name" value="Asp/hSer_DH_NAD-bd"/>
</dbReference>
<dbReference type="PROSITE" id="PS50042">
    <property type="entry name" value="CNMP_BINDING_3"/>
    <property type="match status" value="1"/>
</dbReference>
<dbReference type="GO" id="GO:0051287">
    <property type="term" value="F:NAD binding"/>
    <property type="evidence" value="ECO:0007669"/>
    <property type="project" value="UniProtKB-UniRule"/>
</dbReference>
<evidence type="ECO:0000256" key="4">
    <source>
        <dbReference type="ARBA" id="ARBA00023002"/>
    </source>
</evidence>
<dbReference type="GO" id="GO:0033735">
    <property type="term" value="F:aspartate dehydrogenase [NAD(P)+] activity"/>
    <property type="evidence" value="ECO:0007669"/>
    <property type="project" value="UniProtKB-EC"/>
</dbReference>
<dbReference type="PIRSF" id="PIRSF005227">
    <property type="entry name" value="Asp_dh_NAD_syn"/>
    <property type="match status" value="1"/>
</dbReference>
<dbReference type="SUPFAM" id="SSF55347">
    <property type="entry name" value="Glyceraldehyde-3-phosphate dehydrogenase-like, C-terminal domain"/>
    <property type="match status" value="1"/>
</dbReference>
<dbReference type="NCBIfam" id="NF009827">
    <property type="entry name" value="PRK13303.1-2"/>
    <property type="match status" value="1"/>
</dbReference>
<dbReference type="Gene3D" id="3.40.50.720">
    <property type="entry name" value="NAD(P)-binding Rossmann-like Domain"/>
    <property type="match status" value="1"/>
</dbReference>
<comment type="similarity">
    <text evidence="1 6">Belongs to the L-aspartate dehydrogenase family.</text>
</comment>
<dbReference type="HAMAP" id="MF_01265">
    <property type="entry name" value="NadX"/>
    <property type="match status" value="1"/>
</dbReference>
<dbReference type="Pfam" id="PF03447">
    <property type="entry name" value="NAD_binding_3"/>
    <property type="match status" value="1"/>
</dbReference>
<dbReference type="GO" id="GO:0016639">
    <property type="term" value="F:oxidoreductase activity, acting on the CH-NH2 group of donors, NAD or NADP as acceptor"/>
    <property type="evidence" value="ECO:0007669"/>
    <property type="project" value="UniProtKB-UniRule"/>
</dbReference>
<dbReference type="PANTHER" id="PTHR31873">
    <property type="entry name" value="L-ASPARTATE DEHYDROGENASE-RELATED"/>
    <property type="match status" value="1"/>
</dbReference>
<sequence length="261" mass="26766">MNIALIGNGAIAKYIVNALTGTRIRITALLVRPERAAAWDGTGPRLISTTAELPEDTQLVVDCAGHSALRAFGPAILSGGRDLITVSIGALADAMLLAELTAAGQAGGARLHLASGAIGGLDVLRAARAGQLRHVHYTGRKPPKGWAGSPAEKVLDLPALKSGSAVHFEGTARQAALAYPKNANVAAAVALAGLGLDDTRVTLIADADATGNTHQIEAQGDFGELSLTLTGHTLPDTPRTSALAAMSVLCAIQDRRATIHF</sequence>
<keyword evidence="9" id="KW-1185">Reference proteome</keyword>
<comment type="catalytic activity">
    <reaction evidence="6">
        <text>L-aspartate + NADP(+) + H2O = oxaloacetate + NH4(+) + NADPH + H(+)</text>
        <dbReference type="Rhea" id="RHEA:11784"/>
        <dbReference type="ChEBI" id="CHEBI:15377"/>
        <dbReference type="ChEBI" id="CHEBI:15378"/>
        <dbReference type="ChEBI" id="CHEBI:16452"/>
        <dbReference type="ChEBI" id="CHEBI:28938"/>
        <dbReference type="ChEBI" id="CHEBI:29991"/>
        <dbReference type="ChEBI" id="CHEBI:57783"/>
        <dbReference type="ChEBI" id="CHEBI:58349"/>
        <dbReference type="EC" id="1.4.1.21"/>
    </reaction>
</comment>
<gene>
    <name evidence="6" type="primary">nadX</name>
    <name evidence="8" type="ORF">H9Q16_08215</name>
</gene>
<comment type="pathway">
    <text evidence="6">Cofactor biosynthesis; NAD(+) biosynthesis; iminoaspartate from L-aspartate (dehydrogenase route): step 1/1.</text>
</comment>
<keyword evidence="5 6" id="KW-0520">NAD</keyword>
<dbReference type="Gene3D" id="3.30.360.10">
    <property type="entry name" value="Dihydrodipicolinate Reductase, domain 2"/>
    <property type="match status" value="1"/>
</dbReference>
<organism evidence="8 9">
    <name type="scientific">Sulfitobacter aestuariivivens</name>
    <dbReference type="NCBI Taxonomy" id="2766981"/>
    <lineage>
        <taxon>Bacteria</taxon>
        <taxon>Pseudomonadati</taxon>
        <taxon>Pseudomonadota</taxon>
        <taxon>Alphaproteobacteria</taxon>
        <taxon>Rhodobacterales</taxon>
        <taxon>Roseobacteraceae</taxon>
        <taxon>Sulfitobacter</taxon>
    </lineage>
</organism>
<evidence type="ECO:0000256" key="2">
    <source>
        <dbReference type="ARBA" id="ARBA00022642"/>
    </source>
</evidence>
<keyword evidence="4 6" id="KW-0560">Oxidoreductase</keyword>
<dbReference type="SUPFAM" id="SSF51735">
    <property type="entry name" value="NAD(P)-binding Rossmann-fold domains"/>
    <property type="match status" value="1"/>
</dbReference>
<dbReference type="Proteomes" id="UP000635142">
    <property type="component" value="Unassembled WGS sequence"/>
</dbReference>
<dbReference type="PANTHER" id="PTHR31873:SF6">
    <property type="entry name" value="ASPARTATE DEHYDROGENASE DOMAIN-CONTAINING PROTEIN"/>
    <property type="match status" value="1"/>
</dbReference>
<keyword evidence="2 6" id="KW-0662">Pyridine nucleotide biosynthesis</keyword>
<evidence type="ECO:0000256" key="1">
    <source>
        <dbReference type="ARBA" id="ARBA00008331"/>
    </source>
</evidence>
<evidence type="ECO:0000313" key="9">
    <source>
        <dbReference type="Proteomes" id="UP000635142"/>
    </source>
</evidence>
<name>A0A927D5M6_9RHOB</name>
<comment type="function">
    <text evidence="6">Specifically catalyzes the NAD or NADP-dependent dehydrogenation of L-aspartate to iminoaspartate.</text>
</comment>
<evidence type="ECO:0000259" key="7">
    <source>
        <dbReference type="PROSITE" id="PS50042"/>
    </source>
</evidence>
<dbReference type="InterPro" id="IPR002811">
    <property type="entry name" value="Asp_DH"/>
</dbReference>
<dbReference type="InterPro" id="IPR000595">
    <property type="entry name" value="cNMP-bd_dom"/>
</dbReference>
<keyword evidence="3 6" id="KW-0521">NADP</keyword>
<dbReference type="GO" id="GO:0050661">
    <property type="term" value="F:NADP binding"/>
    <property type="evidence" value="ECO:0007669"/>
    <property type="project" value="UniProtKB-UniRule"/>
</dbReference>
<comment type="catalytic activity">
    <reaction evidence="6">
        <text>L-aspartate + NAD(+) + H2O = oxaloacetate + NH4(+) + NADH + H(+)</text>
        <dbReference type="Rhea" id="RHEA:11788"/>
        <dbReference type="ChEBI" id="CHEBI:15377"/>
        <dbReference type="ChEBI" id="CHEBI:15378"/>
        <dbReference type="ChEBI" id="CHEBI:16452"/>
        <dbReference type="ChEBI" id="CHEBI:28938"/>
        <dbReference type="ChEBI" id="CHEBI:29991"/>
        <dbReference type="ChEBI" id="CHEBI:57540"/>
        <dbReference type="ChEBI" id="CHEBI:57945"/>
        <dbReference type="EC" id="1.4.1.21"/>
    </reaction>
</comment>
<dbReference type="AlphaFoldDB" id="A0A927D5M6"/>
<comment type="miscellaneous">
    <text evidence="6">The iminoaspartate product is unstable in aqueous solution and can decompose to oxaloacetate and ammonia.</text>
</comment>
<protein>
    <recommendedName>
        <fullName evidence="6">L-aspartate dehydrogenase</fullName>
        <ecNumber evidence="6">1.4.1.21</ecNumber>
    </recommendedName>
</protein>
<dbReference type="EC" id="1.4.1.21" evidence="6"/>
<evidence type="ECO:0000256" key="6">
    <source>
        <dbReference type="HAMAP-Rule" id="MF_01265"/>
    </source>
</evidence>
<evidence type="ECO:0000313" key="8">
    <source>
        <dbReference type="EMBL" id="MBD3663902.1"/>
    </source>
</evidence>
<dbReference type="GO" id="GO:0009435">
    <property type="term" value="P:NAD+ biosynthetic process"/>
    <property type="evidence" value="ECO:0007669"/>
    <property type="project" value="UniProtKB-UniRule"/>
</dbReference>
<dbReference type="NCBIfam" id="NF009828">
    <property type="entry name" value="PRK13303.1-3"/>
    <property type="match status" value="1"/>
</dbReference>
<comment type="caution">
    <text evidence="8">The sequence shown here is derived from an EMBL/GenBank/DDBJ whole genome shotgun (WGS) entry which is preliminary data.</text>
</comment>
<dbReference type="EMBL" id="JACTAG010000001">
    <property type="protein sequence ID" value="MBD3663902.1"/>
    <property type="molecule type" value="Genomic_DNA"/>
</dbReference>
<feature type="active site" evidence="6">
    <location>
        <position position="214"/>
    </location>
</feature>
<feature type="binding site" evidence="6">
    <location>
        <position position="117"/>
    </location>
    <ligand>
        <name>NAD(+)</name>
        <dbReference type="ChEBI" id="CHEBI:57540"/>
    </ligand>
</feature>
<feature type="domain" description="Cyclic nucleotide-binding" evidence="7">
    <location>
        <begin position="222"/>
        <end position="261"/>
    </location>
</feature>
<dbReference type="InterPro" id="IPR011182">
    <property type="entry name" value="L-Asp_DH"/>
</dbReference>
<reference evidence="8" key="1">
    <citation type="submission" date="2020-08" db="EMBL/GenBank/DDBJ databases">
        <title>Sulfitobacter aestuariivivens sp. nov., isolated from a tidal flat.</title>
        <authorList>
            <person name="Park S."/>
            <person name="Yoon J.-H."/>
        </authorList>
    </citation>
    <scope>NUCLEOTIDE SEQUENCE</scope>
    <source>
        <strain evidence="8">TSTF-M16</strain>
    </source>
</reference>
<feature type="binding site" evidence="6">
    <location>
        <position position="184"/>
    </location>
    <ligand>
        <name>NAD(+)</name>
        <dbReference type="ChEBI" id="CHEBI:57540"/>
    </ligand>
</feature>